<dbReference type="InterPro" id="IPR025877">
    <property type="entry name" value="MobA-like_NTP_Trfase"/>
</dbReference>
<evidence type="ECO:0000313" key="2">
    <source>
        <dbReference type="EMBL" id="ETX07913.1"/>
    </source>
</evidence>
<name>W4MCH9_9BACT</name>
<dbReference type="AlphaFoldDB" id="W4MCH9"/>
<dbReference type="Proteomes" id="UP000019140">
    <property type="component" value="Unassembled WGS sequence"/>
</dbReference>
<comment type="caution">
    <text evidence="2">The sequence shown here is derived from an EMBL/GenBank/DDBJ whole genome shotgun (WGS) entry which is preliminary data.</text>
</comment>
<dbReference type="GO" id="GO:0016779">
    <property type="term" value="F:nucleotidyltransferase activity"/>
    <property type="evidence" value="ECO:0007669"/>
    <property type="project" value="UniProtKB-ARBA"/>
</dbReference>
<organism evidence="2 3">
    <name type="scientific">Candidatus Entotheonella gemina</name>
    <dbReference type="NCBI Taxonomy" id="1429439"/>
    <lineage>
        <taxon>Bacteria</taxon>
        <taxon>Pseudomonadati</taxon>
        <taxon>Nitrospinota/Tectimicrobiota group</taxon>
        <taxon>Candidatus Tectimicrobiota</taxon>
        <taxon>Candidatus Entotheonellia</taxon>
        <taxon>Candidatus Entotheonellales</taxon>
        <taxon>Candidatus Entotheonellaceae</taxon>
        <taxon>Candidatus Entotheonella</taxon>
    </lineage>
</organism>
<dbReference type="Gene3D" id="3.90.550.10">
    <property type="entry name" value="Spore Coat Polysaccharide Biosynthesis Protein SpsA, Chain A"/>
    <property type="match status" value="1"/>
</dbReference>
<reference evidence="2 3" key="1">
    <citation type="journal article" date="2014" name="Nature">
        <title>An environmental bacterial taxon with a large and distinct metabolic repertoire.</title>
        <authorList>
            <person name="Wilson M.C."/>
            <person name="Mori T."/>
            <person name="Ruckert C."/>
            <person name="Uria A.R."/>
            <person name="Helf M.J."/>
            <person name="Takada K."/>
            <person name="Gernert C."/>
            <person name="Steffens U.A."/>
            <person name="Heycke N."/>
            <person name="Schmitt S."/>
            <person name="Rinke C."/>
            <person name="Helfrich E.J."/>
            <person name="Brachmann A.O."/>
            <person name="Gurgui C."/>
            <person name="Wakimoto T."/>
            <person name="Kracht M."/>
            <person name="Crusemann M."/>
            <person name="Hentschel U."/>
            <person name="Abe I."/>
            <person name="Matsunaga S."/>
            <person name="Kalinowski J."/>
            <person name="Takeyama H."/>
            <person name="Piel J."/>
        </authorList>
    </citation>
    <scope>NUCLEOTIDE SEQUENCE [LARGE SCALE GENOMIC DNA]</scope>
    <source>
        <strain evidence="3">TSY2</strain>
    </source>
</reference>
<dbReference type="Pfam" id="PF12804">
    <property type="entry name" value="NTP_transf_3"/>
    <property type="match status" value="1"/>
</dbReference>
<dbReference type="EMBL" id="AZHX01000342">
    <property type="protein sequence ID" value="ETX07913.1"/>
    <property type="molecule type" value="Genomic_DNA"/>
</dbReference>
<dbReference type="HOGENOM" id="CLU_843810_0_0_7"/>
<evidence type="ECO:0000259" key="1">
    <source>
        <dbReference type="Pfam" id="PF12804"/>
    </source>
</evidence>
<feature type="domain" description="MobA-like NTP transferase" evidence="1">
    <location>
        <begin position="12"/>
        <end position="153"/>
    </location>
</feature>
<protein>
    <recommendedName>
        <fullName evidence="1">MobA-like NTP transferase domain-containing protein</fullName>
    </recommendedName>
</protein>
<dbReference type="SUPFAM" id="SSF53448">
    <property type="entry name" value="Nucleotide-diphospho-sugar transferases"/>
    <property type="match status" value="1"/>
</dbReference>
<evidence type="ECO:0000313" key="3">
    <source>
        <dbReference type="Proteomes" id="UP000019140"/>
    </source>
</evidence>
<proteinExistence type="predicted"/>
<dbReference type="InterPro" id="IPR029044">
    <property type="entry name" value="Nucleotide-diphossugar_trans"/>
</dbReference>
<sequence>MVHAATGQLDVIVTAGDRGASRPVLKTNKVFLPIAGIPVINYVLSAVERARATARIFVVGDKARLEEALSVAHSPFQGRRPITLVEQSDSLYDNIWKAFLHTLPGYEPGMDWRLYAESAADKAVLVLPGDIPLATPAEIDAFVDHCDLTRYDYFLGLTPESALKPYAPQAERLGIRMAHFSLRDVRVRQNNLHLVKPLRIANRHYIQRVYNSRYQKRVFDILKLFWQILIFPDVSLRFLWAFVCLHIARVITQLGWGSFPLFRPFFLDLSMLASHLSQALQTRLIMVTTYYGGCTLDVDNAEHYEAICANFTRWLAHQERLAKELKD</sequence>
<keyword evidence="3" id="KW-1185">Reference proteome</keyword>
<gene>
    <name evidence="2" type="ORF">ETSY2_08445</name>
</gene>
<accession>W4MCH9</accession>